<gene>
    <name evidence="2" type="ORF">EJ08DRAFT_16165</name>
</gene>
<dbReference type="Proteomes" id="UP000800235">
    <property type="component" value="Unassembled WGS sequence"/>
</dbReference>
<feature type="compositionally biased region" description="Polar residues" evidence="1">
    <location>
        <begin position="47"/>
        <end position="59"/>
    </location>
</feature>
<evidence type="ECO:0000313" key="2">
    <source>
        <dbReference type="EMBL" id="KAF2437190.1"/>
    </source>
</evidence>
<comment type="caution">
    <text evidence="2">The sequence shown here is derived from an EMBL/GenBank/DDBJ whole genome shotgun (WGS) entry which is preliminary data.</text>
</comment>
<evidence type="ECO:0000313" key="3">
    <source>
        <dbReference type="Proteomes" id="UP000800235"/>
    </source>
</evidence>
<evidence type="ECO:0008006" key="4">
    <source>
        <dbReference type="Google" id="ProtNLM"/>
    </source>
</evidence>
<sequence length="263" mass="28737">MATEKPMSSRLAGMKFMARYVAGAGPSQKSEPAIPEGPPNKRARYSSGYNQSSPATPSADQLAINAAQAEVDERRSIAIDRQAAEAGETRWELSVRDVLPRAHQELRVVHAGFAELDSGDVDEGEEDDAGYRAKTVPGRMTFGKKPPTPKRARSDSSSEEEDDEDDGDSDDSNEDPADTLIRQAQREAARRAREDRHAKKRAATAESDRLAEKRRKKDVNLNRVTSISNAGASPSGRSNNNQVKCFGCGGKHKRFDCPKAGRR</sequence>
<feature type="compositionally biased region" description="Acidic residues" evidence="1">
    <location>
        <begin position="157"/>
        <end position="177"/>
    </location>
</feature>
<feature type="region of interest" description="Disordered" evidence="1">
    <location>
        <begin position="23"/>
        <end position="59"/>
    </location>
</feature>
<organism evidence="2 3">
    <name type="scientific">Tothia fuscella</name>
    <dbReference type="NCBI Taxonomy" id="1048955"/>
    <lineage>
        <taxon>Eukaryota</taxon>
        <taxon>Fungi</taxon>
        <taxon>Dikarya</taxon>
        <taxon>Ascomycota</taxon>
        <taxon>Pezizomycotina</taxon>
        <taxon>Dothideomycetes</taxon>
        <taxon>Pleosporomycetidae</taxon>
        <taxon>Venturiales</taxon>
        <taxon>Cylindrosympodiaceae</taxon>
        <taxon>Tothia</taxon>
    </lineage>
</organism>
<dbReference type="OrthoDB" id="427960at2759"/>
<proteinExistence type="predicted"/>
<reference evidence="2" key="1">
    <citation type="journal article" date="2020" name="Stud. Mycol.">
        <title>101 Dothideomycetes genomes: a test case for predicting lifestyles and emergence of pathogens.</title>
        <authorList>
            <person name="Haridas S."/>
            <person name="Albert R."/>
            <person name="Binder M."/>
            <person name="Bloem J."/>
            <person name="Labutti K."/>
            <person name="Salamov A."/>
            <person name="Andreopoulos B."/>
            <person name="Baker S."/>
            <person name="Barry K."/>
            <person name="Bills G."/>
            <person name="Bluhm B."/>
            <person name="Cannon C."/>
            <person name="Castanera R."/>
            <person name="Culley D."/>
            <person name="Daum C."/>
            <person name="Ezra D."/>
            <person name="Gonzalez J."/>
            <person name="Henrissat B."/>
            <person name="Kuo A."/>
            <person name="Liang C."/>
            <person name="Lipzen A."/>
            <person name="Lutzoni F."/>
            <person name="Magnuson J."/>
            <person name="Mondo S."/>
            <person name="Nolan M."/>
            <person name="Ohm R."/>
            <person name="Pangilinan J."/>
            <person name="Park H.-J."/>
            <person name="Ramirez L."/>
            <person name="Alfaro M."/>
            <person name="Sun H."/>
            <person name="Tritt A."/>
            <person name="Yoshinaga Y."/>
            <person name="Zwiers L.-H."/>
            <person name="Turgeon B."/>
            <person name="Goodwin S."/>
            <person name="Spatafora J."/>
            <person name="Crous P."/>
            <person name="Grigoriev I."/>
        </authorList>
    </citation>
    <scope>NUCLEOTIDE SEQUENCE</scope>
    <source>
        <strain evidence="2">CBS 130266</strain>
    </source>
</reference>
<feature type="compositionally biased region" description="Basic and acidic residues" evidence="1">
    <location>
        <begin position="184"/>
        <end position="197"/>
    </location>
</feature>
<evidence type="ECO:0000256" key="1">
    <source>
        <dbReference type="SAM" id="MobiDB-lite"/>
    </source>
</evidence>
<protein>
    <recommendedName>
        <fullName evidence="4">CCHC-type domain-containing protein</fullName>
    </recommendedName>
</protein>
<dbReference type="EMBL" id="MU007009">
    <property type="protein sequence ID" value="KAF2437190.1"/>
    <property type="molecule type" value="Genomic_DNA"/>
</dbReference>
<keyword evidence="3" id="KW-1185">Reference proteome</keyword>
<name>A0A9P4P4G9_9PEZI</name>
<feature type="compositionally biased region" description="Polar residues" evidence="1">
    <location>
        <begin position="222"/>
        <end position="243"/>
    </location>
</feature>
<dbReference type="AlphaFoldDB" id="A0A9P4P4G9"/>
<feature type="region of interest" description="Disordered" evidence="1">
    <location>
        <begin position="112"/>
        <end position="263"/>
    </location>
</feature>
<feature type="compositionally biased region" description="Acidic residues" evidence="1">
    <location>
        <begin position="117"/>
        <end position="128"/>
    </location>
</feature>
<accession>A0A9P4P4G9</accession>